<accession>A0ABV4YZI1</accession>
<evidence type="ECO:0000313" key="1">
    <source>
        <dbReference type="EMBL" id="MFB3170254.1"/>
    </source>
</evidence>
<gene>
    <name evidence="1" type="ORF">P5G62_024405</name>
</gene>
<reference evidence="1 2" key="1">
    <citation type="submission" date="2024-05" db="EMBL/GenBank/DDBJ databases">
        <authorList>
            <person name="Venkateswaran K."/>
        </authorList>
    </citation>
    <scope>NUCLEOTIDE SEQUENCE [LARGE SCALE GENOMIC DNA]</scope>
    <source>
        <strain evidence="1 2">179-C4-2-HS</strain>
    </source>
</reference>
<dbReference type="RefSeq" id="WP_306077155.1">
    <property type="nucleotide sequence ID" value="NZ_JAROBZ020000002.1"/>
</dbReference>
<name>A0ABV4YZI1_9BACI</name>
<evidence type="ECO:0000313" key="2">
    <source>
        <dbReference type="Proteomes" id="UP001241748"/>
    </source>
</evidence>
<sequence>MITSIQEVYEVLSGLHHPLAQKWLGHDLIKKTIAVSYDYWVEDTNIPMTLDEFVLQYLDHAEYLGEMFADD</sequence>
<comment type="caution">
    <text evidence="1">The sequence shown here is derived from an EMBL/GenBank/DDBJ whole genome shotgun (WGS) entry which is preliminary data.</text>
</comment>
<keyword evidence="2" id="KW-1185">Reference proteome</keyword>
<dbReference type="Proteomes" id="UP001241748">
    <property type="component" value="Unassembled WGS sequence"/>
</dbReference>
<organism evidence="1 2">
    <name type="scientific">Neobacillus driksii</name>
    <dbReference type="NCBI Taxonomy" id="3035913"/>
    <lineage>
        <taxon>Bacteria</taxon>
        <taxon>Bacillati</taxon>
        <taxon>Bacillota</taxon>
        <taxon>Bacilli</taxon>
        <taxon>Bacillales</taxon>
        <taxon>Bacillaceae</taxon>
        <taxon>Neobacillus</taxon>
    </lineage>
</organism>
<dbReference type="EMBL" id="JAROBZ020000002">
    <property type="protein sequence ID" value="MFB3170254.1"/>
    <property type="molecule type" value="Genomic_DNA"/>
</dbReference>
<proteinExistence type="predicted"/>
<protein>
    <submittedName>
        <fullName evidence="1">Uncharacterized protein</fullName>
    </submittedName>
</protein>